<dbReference type="PANTHER" id="PTHR47017">
    <property type="entry name" value="ACYL-COA"/>
    <property type="match status" value="1"/>
</dbReference>
<protein>
    <recommendedName>
        <fullName evidence="3">GNAT family N-acetyltransferase</fullName>
    </recommendedName>
</protein>
<dbReference type="SUPFAM" id="SSF55729">
    <property type="entry name" value="Acyl-CoA N-acyltransferases (Nat)"/>
    <property type="match status" value="1"/>
</dbReference>
<dbReference type="InterPro" id="IPR016181">
    <property type="entry name" value="Acyl_CoA_acyltransferase"/>
</dbReference>
<accession>A0A7W9FKL9</accession>
<dbReference type="Pfam" id="PF04339">
    <property type="entry name" value="FemAB_like"/>
    <property type="match status" value="1"/>
</dbReference>
<dbReference type="Proteomes" id="UP000523821">
    <property type="component" value="Unassembled WGS sequence"/>
</dbReference>
<dbReference type="AlphaFoldDB" id="A0A7W9FKL9"/>
<gene>
    <name evidence="1" type="ORF">GGQ63_000106</name>
</gene>
<dbReference type="Gene3D" id="3.40.630.30">
    <property type="match status" value="1"/>
</dbReference>
<reference evidence="1 2" key="1">
    <citation type="submission" date="2020-08" db="EMBL/GenBank/DDBJ databases">
        <title>Genomic Encyclopedia of Type Strains, Phase IV (KMG-IV): sequencing the most valuable type-strain genomes for metagenomic binning, comparative biology and taxonomic classification.</title>
        <authorList>
            <person name="Goeker M."/>
        </authorList>
    </citation>
    <scope>NUCLEOTIDE SEQUENCE [LARGE SCALE GENOMIC DNA]</scope>
    <source>
        <strain evidence="1 2">DSM 16268</strain>
    </source>
</reference>
<evidence type="ECO:0000313" key="2">
    <source>
        <dbReference type="Proteomes" id="UP000523821"/>
    </source>
</evidence>
<sequence>MSRSLPSSSRSEARLSVHTAIAGIGRAAWDDCANPGWPARPFGADVDAGLRALHAAGGSRAGSRSEYNPFVSFDFLSALEASGCVAAETGWQPVHLALGGSEEAPAAVMPAYMKSHSMGEYVFDHGWADAYERAGGRYYPKLQVSVPFTPATGPRLLVRDRADDHARAALAAGATELARRNGASSVHATFLEPEDAAVLEGAGFLPRTDQQFHFDNPGYRDFDDFLDALASRKRKAIRKERREALSSGITVEHLTGAALTESAWDAFFAFYMDTGARKWGRPYLNREFFSRIGAAMADRILLVVARRHGRPIAGALNFIGSHALYGRNWGATEDVPFLHFELCYYQAIEWAIARGLPRVEAGAQGEHKLARGYRPQTTHSAHLILDPGFRRAVADYLRRERAHVAEEQEILEEHLPFRHEPAGRPDAE</sequence>
<dbReference type="EMBL" id="JACHOO010000001">
    <property type="protein sequence ID" value="MBB5751063.1"/>
    <property type="molecule type" value="Genomic_DNA"/>
</dbReference>
<dbReference type="InterPro" id="IPR007434">
    <property type="entry name" value="FemAB-like"/>
</dbReference>
<evidence type="ECO:0008006" key="3">
    <source>
        <dbReference type="Google" id="ProtNLM"/>
    </source>
</evidence>
<organism evidence="1 2">
    <name type="scientific">Prosthecomicrobium pneumaticum</name>
    <dbReference type="NCBI Taxonomy" id="81895"/>
    <lineage>
        <taxon>Bacteria</taxon>
        <taxon>Pseudomonadati</taxon>
        <taxon>Pseudomonadota</taxon>
        <taxon>Alphaproteobacteria</taxon>
        <taxon>Hyphomicrobiales</taxon>
        <taxon>Kaistiaceae</taxon>
        <taxon>Prosthecomicrobium</taxon>
    </lineage>
</organism>
<evidence type="ECO:0000313" key="1">
    <source>
        <dbReference type="EMBL" id="MBB5751063.1"/>
    </source>
</evidence>
<dbReference type="PANTHER" id="PTHR47017:SF1">
    <property type="entry name" value="ACYL-COA"/>
    <property type="match status" value="1"/>
</dbReference>
<comment type="caution">
    <text evidence="1">The sequence shown here is derived from an EMBL/GenBank/DDBJ whole genome shotgun (WGS) entry which is preliminary data.</text>
</comment>
<keyword evidence="2" id="KW-1185">Reference proteome</keyword>
<proteinExistence type="predicted"/>
<name>A0A7W9FKL9_9HYPH</name>